<evidence type="ECO:0000313" key="3">
    <source>
        <dbReference type="Proteomes" id="UP000836841"/>
    </source>
</evidence>
<evidence type="ECO:0000256" key="1">
    <source>
        <dbReference type="SAM" id="MobiDB-lite"/>
    </source>
</evidence>
<dbReference type="AlphaFoldDB" id="A0AAU9RYA2"/>
<organism evidence="2 3">
    <name type="scientific">Thlaspi arvense</name>
    <name type="common">Field penny-cress</name>
    <dbReference type="NCBI Taxonomy" id="13288"/>
    <lineage>
        <taxon>Eukaryota</taxon>
        <taxon>Viridiplantae</taxon>
        <taxon>Streptophyta</taxon>
        <taxon>Embryophyta</taxon>
        <taxon>Tracheophyta</taxon>
        <taxon>Spermatophyta</taxon>
        <taxon>Magnoliopsida</taxon>
        <taxon>eudicotyledons</taxon>
        <taxon>Gunneridae</taxon>
        <taxon>Pentapetalae</taxon>
        <taxon>rosids</taxon>
        <taxon>malvids</taxon>
        <taxon>Brassicales</taxon>
        <taxon>Brassicaceae</taxon>
        <taxon>Thlaspideae</taxon>
        <taxon>Thlaspi</taxon>
    </lineage>
</organism>
<dbReference type="Proteomes" id="UP000836841">
    <property type="component" value="Chromosome 3"/>
</dbReference>
<dbReference type="EMBL" id="OU466859">
    <property type="protein sequence ID" value="CAH2052946.1"/>
    <property type="molecule type" value="Genomic_DNA"/>
</dbReference>
<accession>A0AAU9RYA2</accession>
<keyword evidence="3" id="KW-1185">Reference proteome</keyword>
<gene>
    <name evidence="2" type="ORF">TAV2_LOCUS11392</name>
</gene>
<feature type="region of interest" description="Disordered" evidence="1">
    <location>
        <begin position="145"/>
        <end position="191"/>
    </location>
</feature>
<sequence>MNMEEVPEGMLNNSHGEVGCSLTYLRGEVDPLIFIKKLYEARDFTMLYRMDYGYEENPEETRKPNNQFMRCIFKLDTLEEGWNERMIGALKPVQGVSFTIDAPAQTVFACGNIEVGVLMKTIEKTGNHLLSIDYGVETVECKDPNLKPPAKRLEAATPANETEAQPAKDTVPTRPEDVSTSTKQRVIHARL</sequence>
<reference evidence="2 3" key="1">
    <citation type="submission" date="2022-03" db="EMBL/GenBank/DDBJ databases">
        <authorList>
            <person name="Nunn A."/>
            <person name="Chopra R."/>
            <person name="Nunn A."/>
            <person name="Contreras Garrido A."/>
        </authorList>
    </citation>
    <scope>NUCLEOTIDE SEQUENCE [LARGE SCALE GENOMIC DNA]</scope>
</reference>
<protein>
    <submittedName>
        <fullName evidence="2">Uncharacterized protein</fullName>
    </submittedName>
</protein>
<name>A0AAU9RYA2_THLAR</name>
<proteinExistence type="predicted"/>
<evidence type="ECO:0000313" key="2">
    <source>
        <dbReference type="EMBL" id="CAH2052946.1"/>
    </source>
</evidence>